<sequence>MKRALLIGGGVAAFAAALELAEVGVRVAIADRAIRVPDREVRDSAGDIAGYLRELAEPLAPGAKPNPEAEPVVTGARGALLRARDSSWQAAPEPSVWGIPTFPLARDVIALCGMRGAFRAYLDRLKPVLTIGKADNFGRLVDTRLGQTARDLAVDPLVFERWGARAHELEVAAVEPGLNEALTRAGSLTGAAAQQVEEHAARESLVAPAAGWPALGDLLVDRLGLYGGVAFEHGVERIEWVAEPATADGDAADGLATDSPAGAWIVTDSAGEQHVFDAVIGDAAHVQRVLPVALGEPQHLAEQQRPARREYAEIGIHGALGAAAGGGPGGSETGEFDPAQIGDPLVLIDAGQHGTWAARLMRGGAGASSLRLAGPTVPGAAGAADAADAASSASAGATSAGTLPREVTTAALAALELPPDAAGTGPHGLTTRAAAFSTTAERGAREAADEARFDANPALIVADEWNHGDDLGAALVAGRRRAVVLRRKLTGISE</sequence>
<dbReference type="Proteomes" id="UP001597181">
    <property type="component" value="Unassembled WGS sequence"/>
</dbReference>
<dbReference type="Gene3D" id="3.50.50.60">
    <property type="entry name" value="FAD/NAD(P)-binding domain"/>
    <property type="match status" value="1"/>
</dbReference>
<evidence type="ECO:0000313" key="1">
    <source>
        <dbReference type="EMBL" id="MFD1201306.1"/>
    </source>
</evidence>
<gene>
    <name evidence="1" type="ORF">ACFQ3U_05295</name>
</gene>
<proteinExistence type="predicted"/>
<accession>A0ABW3TKQ8</accession>
<dbReference type="Gene3D" id="1.10.3110.10">
    <property type="entry name" value="protoporphyrinogen ix oxidase, domain 3"/>
    <property type="match status" value="1"/>
</dbReference>
<evidence type="ECO:0008006" key="3">
    <source>
        <dbReference type="Google" id="ProtNLM"/>
    </source>
</evidence>
<dbReference type="Gene3D" id="3.90.660.20">
    <property type="entry name" value="Protoporphyrinogen oxidase, mitochondrial, domain 2"/>
    <property type="match status" value="1"/>
</dbReference>
<organism evidence="1 2">
    <name type="scientific">Leucobacter albus</name>
    <dbReference type="NCBI Taxonomy" id="272210"/>
    <lineage>
        <taxon>Bacteria</taxon>
        <taxon>Bacillati</taxon>
        <taxon>Actinomycetota</taxon>
        <taxon>Actinomycetes</taxon>
        <taxon>Micrococcales</taxon>
        <taxon>Microbacteriaceae</taxon>
        <taxon>Leucobacter</taxon>
    </lineage>
</organism>
<dbReference type="InterPro" id="IPR036188">
    <property type="entry name" value="FAD/NAD-bd_sf"/>
</dbReference>
<keyword evidence="2" id="KW-1185">Reference proteome</keyword>
<dbReference type="RefSeq" id="WP_343957378.1">
    <property type="nucleotide sequence ID" value="NZ_BAAAKZ010000001.1"/>
</dbReference>
<protein>
    <recommendedName>
        <fullName evidence="3">2-polyprenyl-6-methoxyphenol hydroxylase-like FAD-dependent oxidoreductase</fullName>
    </recommendedName>
</protein>
<evidence type="ECO:0000313" key="2">
    <source>
        <dbReference type="Proteomes" id="UP001597181"/>
    </source>
</evidence>
<dbReference type="EMBL" id="JBHTLY010000002">
    <property type="protein sequence ID" value="MFD1201306.1"/>
    <property type="molecule type" value="Genomic_DNA"/>
</dbReference>
<name>A0ABW3TKQ8_9MICO</name>
<reference evidence="2" key="1">
    <citation type="journal article" date="2019" name="Int. J. Syst. Evol. Microbiol.">
        <title>The Global Catalogue of Microorganisms (GCM) 10K type strain sequencing project: providing services to taxonomists for standard genome sequencing and annotation.</title>
        <authorList>
            <consortium name="The Broad Institute Genomics Platform"/>
            <consortium name="The Broad Institute Genome Sequencing Center for Infectious Disease"/>
            <person name="Wu L."/>
            <person name="Ma J."/>
        </authorList>
    </citation>
    <scope>NUCLEOTIDE SEQUENCE [LARGE SCALE GENOMIC DNA]</scope>
    <source>
        <strain evidence="2">CCUG 50213</strain>
    </source>
</reference>
<comment type="caution">
    <text evidence="1">The sequence shown here is derived from an EMBL/GenBank/DDBJ whole genome shotgun (WGS) entry which is preliminary data.</text>
</comment>